<dbReference type="PANTHER" id="PTHR43574">
    <property type="entry name" value="EPIMERASE-RELATED"/>
    <property type="match status" value="1"/>
</dbReference>
<keyword evidence="4" id="KW-1185">Reference proteome</keyword>
<dbReference type="AlphaFoldDB" id="A0A838ZQS3"/>
<dbReference type="Pfam" id="PF01370">
    <property type="entry name" value="Epimerase"/>
    <property type="match status" value="1"/>
</dbReference>
<evidence type="ECO:0000313" key="4">
    <source>
        <dbReference type="Proteomes" id="UP000552241"/>
    </source>
</evidence>
<comment type="caution">
    <text evidence="3">The sequence shown here is derived from an EMBL/GenBank/DDBJ whole genome shotgun (WGS) entry which is preliminary data.</text>
</comment>
<dbReference type="PRINTS" id="PR01713">
    <property type="entry name" value="NUCEPIMERASE"/>
</dbReference>
<keyword evidence="1" id="KW-0520">NAD</keyword>
<feature type="domain" description="NAD-dependent epimerase/dehydratase" evidence="2">
    <location>
        <begin position="3"/>
        <end position="252"/>
    </location>
</feature>
<dbReference type="CDD" id="cd05253">
    <property type="entry name" value="UDP_GE_SDE_e"/>
    <property type="match status" value="1"/>
</dbReference>
<dbReference type="InterPro" id="IPR001509">
    <property type="entry name" value="Epimerase_deHydtase"/>
</dbReference>
<dbReference type="Proteomes" id="UP000552241">
    <property type="component" value="Unassembled WGS sequence"/>
</dbReference>
<dbReference type="Gene3D" id="3.40.50.720">
    <property type="entry name" value="NAD(P)-binding Rossmann-like Domain"/>
    <property type="match status" value="1"/>
</dbReference>
<evidence type="ECO:0000313" key="3">
    <source>
        <dbReference type="EMBL" id="MBA5628402.1"/>
    </source>
</evidence>
<dbReference type="SUPFAM" id="SSF51735">
    <property type="entry name" value="NAD(P)-binding Rossmann-fold domains"/>
    <property type="match status" value="1"/>
</dbReference>
<reference evidence="3 4" key="1">
    <citation type="submission" date="2020-07" db="EMBL/GenBank/DDBJ databases">
        <title>Moheibacter lacus sp. nov., a member of the family Flavobacteriaceae isolated from freshwater lake sediment.</title>
        <authorList>
            <person name="Liu Y."/>
        </authorList>
    </citation>
    <scope>NUCLEOTIDE SEQUENCE [LARGE SCALE GENOMIC DNA]</scope>
    <source>
        <strain evidence="3 4">BDHS18</strain>
    </source>
</reference>
<dbReference type="EMBL" id="JACDZE010000001">
    <property type="protein sequence ID" value="MBA5628402.1"/>
    <property type="molecule type" value="Genomic_DNA"/>
</dbReference>
<sequence length="350" mass="39787">MKILITGTAGFIGFHLATKLIARGNEIIGLDSINDYYDIRVKYGRLERTGISKESIEYNKLVPSSIHPNYQFIQLNLEDKSNLEKVFAEHKFDKVINLAAQAGVRYSLTNPDAYIDANIVGFLNILECCRHHQIKHLTYASSSSVYGLNENQPFSTKDNVDHPISLYAASKKSNELMAHTYSHLFKIPTTGLRFFTVYGPWGRPDMALFLFTKAILENRPIDVFNYGEMQRDFTYVDDIVEGIIRVNDNPPKENPDWNPNSDDASVSSAPYKVYNIGNNNPVKLMDFITALENKLGITAEKNMLPIQAGDVPSTYADVSDLIRDLNYKPETTIQEGINKFVDWYRDFFKV</sequence>
<name>A0A838ZQS3_9FLAO</name>
<dbReference type="RefSeq" id="WP_182042003.1">
    <property type="nucleotide sequence ID" value="NZ_JACDZE010000001.1"/>
</dbReference>
<proteinExistence type="predicted"/>
<organism evidence="3 4">
    <name type="scientific">Moheibacter lacus</name>
    <dbReference type="NCBI Taxonomy" id="2745851"/>
    <lineage>
        <taxon>Bacteria</taxon>
        <taxon>Pseudomonadati</taxon>
        <taxon>Bacteroidota</taxon>
        <taxon>Flavobacteriia</taxon>
        <taxon>Flavobacteriales</taxon>
        <taxon>Weeksellaceae</taxon>
        <taxon>Moheibacter</taxon>
    </lineage>
</organism>
<accession>A0A838ZQS3</accession>
<evidence type="ECO:0000259" key="2">
    <source>
        <dbReference type="Pfam" id="PF01370"/>
    </source>
</evidence>
<evidence type="ECO:0000256" key="1">
    <source>
        <dbReference type="ARBA" id="ARBA00023027"/>
    </source>
</evidence>
<protein>
    <submittedName>
        <fullName evidence="3">NAD-dependent epimerase</fullName>
    </submittedName>
</protein>
<gene>
    <name evidence="3" type="ORF">HU137_01305</name>
</gene>
<dbReference type="InterPro" id="IPR036291">
    <property type="entry name" value="NAD(P)-bd_dom_sf"/>
</dbReference>